<comment type="subcellular location">
    <subcellularLocation>
        <location evidence="2">Cytoplasm</location>
    </subcellularLocation>
    <subcellularLocation>
        <location evidence="1">Nucleus</location>
    </subcellularLocation>
</comment>
<keyword evidence="7" id="KW-0805">Transcription regulation</keyword>
<evidence type="ECO:0000256" key="3">
    <source>
        <dbReference type="ARBA" id="ARBA00022490"/>
    </source>
</evidence>
<dbReference type="GO" id="GO:0005634">
    <property type="term" value="C:nucleus"/>
    <property type="evidence" value="ECO:0007669"/>
    <property type="project" value="UniProtKB-SubCell"/>
</dbReference>
<dbReference type="GO" id="GO:0005737">
    <property type="term" value="C:cytoplasm"/>
    <property type="evidence" value="ECO:0007669"/>
    <property type="project" value="UniProtKB-SubCell"/>
</dbReference>
<evidence type="ECO:0000256" key="9">
    <source>
        <dbReference type="ARBA" id="ARBA00023242"/>
    </source>
</evidence>
<keyword evidence="6" id="KW-0832">Ubl conjugation</keyword>
<dbReference type="Pfam" id="PF10497">
    <property type="entry name" value="zf-4CXXC_R1"/>
    <property type="match status" value="1"/>
</dbReference>
<dbReference type="InterPro" id="IPR018866">
    <property type="entry name" value="Znf-4CXXC_R1"/>
</dbReference>
<dbReference type="GO" id="GO:0006355">
    <property type="term" value="P:regulation of DNA-templated transcription"/>
    <property type="evidence" value="ECO:0007669"/>
    <property type="project" value="InterPro"/>
</dbReference>
<accession>A0A8J5W8X6</accession>
<dbReference type="InterPro" id="IPR028942">
    <property type="entry name" value="WHIM1_dom"/>
</dbReference>
<feature type="domain" description="WHIM1" evidence="11">
    <location>
        <begin position="307"/>
        <end position="350"/>
    </location>
</feature>
<reference evidence="12" key="2">
    <citation type="submission" date="2021-02" db="EMBL/GenBank/DDBJ databases">
        <authorList>
            <person name="Kimball J.A."/>
            <person name="Haas M.W."/>
            <person name="Macchietto M."/>
            <person name="Kono T."/>
            <person name="Duquette J."/>
            <person name="Shao M."/>
        </authorList>
    </citation>
    <scope>NUCLEOTIDE SEQUENCE</scope>
    <source>
        <tissue evidence="12">Fresh leaf tissue</tissue>
    </source>
</reference>
<dbReference type="OrthoDB" id="298344at2759"/>
<evidence type="ECO:0000256" key="1">
    <source>
        <dbReference type="ARBA" id="ARBA00004123"/>
    </source>
</evidence>
<evidence type="ECO:0000256" key="8">
    <source>
        <dbReference type="ARBA" id="ARBA00023163"/>
    </source>
</evidence>
<keyword evidence="4" id="KW-1017">Isopeptide bond</keyword>
<gene>
    <name evidence="12" type="ORF">GUJ93_ZPchr0010g9502</name>
</gene>
<evidence type="ECO:0000259" key="11">
    <source>
        <dbReference type="Pfam" id="PF15612"/>
    </source>
</evidence>
<evidence type="ECO:0000313" key="12">
    <source>
        <dbReference type="EMBL" id="KAG8085089.1"/>
    </source>
</evidence>
<dbReference type="PANTHER" id="PTHR31169:SF8">
    <property type="entry name" value="ZINC-FINGER DOMAIN OF MONOAMINE-OXIDASE A REPRESSOR R1 PROTEIN"/>
    <property type="match status" value="1"/>
</dbReference>
<feature type="domain" description="Zinc-finger" evidence="10">
    <location>
        <begin position="31"/>
        <end position="129"/>
    </location>
</feature>
<dbReference type="InterPro" id="IPR040221">
    <property type="entry name" value="CDCA7/CDA7L"/>
</dbReference>
<keyword evidence="9" id="KW-0539">Nucleus</keyword>
<keyword evidence="5" id="KW-0597">Phosphoprotein</keyword>
<comment type="caution">
    <text evidence="12">The sequence shown here is derived from an EMBL/GenBank/DDBJ whole genome shotgun (WGS) entry which is preliminary data.</text>
</comment>
<evidence type="ECO:0000256" key="7">
    <source>
        <dbReference type="ARBA" id="ARBA00023015"/>
    </source>
</evidence>
<evidence type="ECO:0000256" key="4">
    <source>
        <dbReference type="ARBA" id="ARBA00022499"/>
    </source>
</evidence>
<keyword evidence="3" id="KW-0963">Cytoplasm</keyword>
<evidence type="ECO:0000256" key="6">
    <source>
        <dbReference type="ARBA" id="ARBA00022843"/>
    </source>
</evidence>
<proteinExistence type="predicted"/>
<dbReference type="Proteomes" id="UP000729402">
    <property type="component" value="Unassembled WGS sequence"/>
</dbReference>
<dbReference type="PANTHER" id="PTHR31169">
    <property type="entry name" value="OS05G0300700 PROTEIN"/>
    <property type="match status" value="1"/>
</dbReference>
<dbReference type="EMBL" id="JAAALK010000082">
    <property type="protein sequence ID" value="KAG8085089.1"/>
    <property type="molecule type" value="Genomic_DNA"/>
</dbReference>
<name>A0A8J5W8X6_ZIZPA</name>
<evidence type="ECO:0000313" key="13">
    <source>
        <dbReference type="Proteomes" id="UP000729402"/>
    </source>
</evidence>
<reference evidence="12" key="1">
    <citation type="journal article" date="2021" name="bioRxiv">
        <title>Whole Genome Assembly and Annotation of Northern Wild Rice, Zizania palustris L., Supports a Whole Genome Duplication in the Zizania Genus.</title>
        <authorList>
            <person name="Haas M."/>
            <person name="Kono T."/>
            <person name="Macchietto M."/>
            <person name="Millas R."/>
            <person name="McGilp L."/>
            <person name="Shao M."/>
            <person name="Duquette J."/>
            <person name="Hirsch C.N."/>
            <person name="Kimball J."/>
        </authorList>
    </citation>
    <scope>NUCLEOTIDE SEQUENCE</scope>
    <source>
        <tissue evidence="12">Fresh leaf tissue</tissue>
    </source>
</reference>
<evidence type="ECO:0008006" key="14">
    <source>
        <dbReference type="Google" id="ProtNLM"/>
    </source>
</evidence>
<dbReference type="Pfam" id="PF15612">
    <property type="entry name" value="WHIM1"/>
    <property type="match status" value="1"/>
</dbReference>
<evidence type="ECO:0000259" key="10">
    <source>
        <dbReference type="Pfam" id="PF10497"/>
    </source>
</evidence>
<dbReference type="AlphaFoldDB" id="A0A8J5W8X6"/>
<keyword evidence="13" id="KW-1185">Reference proteome</keyword>
<evidence type="ECO:0000256" key="2">
    <source>
        <dbReference type="ARBA" id="ARBA00004496"/>
    </source>
</evidence>
<evidence type="ECO:0000256" key="5">
    <source>
        <dbReference type="ARBA" id="ARBA00022553"/>
    </source>
</evidence>
<protein>
    <recommendedName>
        <fullName evidence="14">DDT domain-containing protein</fullName>
    </recommendedName>
</protein>
<keyword evidence="8" id="KW-0804">Transcription</keyword>
<sequence>MEMEAPAAAVVVPELDQQAQEAVVVQGVRVAGNTCHQCRQKIRGLAASCKMLKKKKNGSLCPIKYCSRCLHNRYGENVEEVTNDETWSCPKCKGICNCSFCMKKKGQSPTGILAHTAKASGCKSVHELLNNGYKGLPALMESSQKKKDLKRALEPAAAGELLAEGDENVGIDFNSRKVNIGVRRKKDKKPAAPENAVVLPRGTPFTSVAGAEMDLEDVGPAIQFVEFCRTFAEIFQVRKGQPERILQDIAGGRGLRVVSSLVAEFHINLLCIIQEGRGMKPVIYSRDSDAWIVDVGKCISESTFVPKELPLDCLSQGVMGYKNLSPSCKLHVLNFLSNESLSTEKMRSCILAETKMYWKKFIPQKRRTRNQKKQQRTTQMNQRFSKLKEQLLPLKNIRMSFLK</sequence>
<organism evidence="12 13">
    <name type="scientific">Zizania palustris</name>
    <name type="common">Northern wild rice</name>
    <dbReference type="NCBI Taxonomy" id="103762"/>
    <lineage>
        <taxon>Eukaryota</taxon>
        <taxon>Viridiplantae</taxon>
        <taxon>Streptophyta</taxon>
        <taxon>Embryophyta</taxon>
        <taxon>Tracheophyta</taxon>
        <taxon>Spermatophyta</taxon>
        <taxon>Magnoliopsida</taxon>
        <taxon>Liliopsida</taxon>
        <taxon>Poales</taxon>
        <taxon>Poaceae</taxon>
        <taxon>BOP clade</taxon>
        <taxon>Oryzoideae</taxon>
        <taxon>Oryzeae</taxon>
        <taxon>Zizaniinae</taxon>
        <taxon>Zizania</taxon>
    </lineage>
</organism>